<reference evidence="1 2" key="1">
    <citation type="journal article" date="2019" name="PLoS ONE">
        <title>Genomic analyses reveal an absence of contemporary introgressive admixture between fin whales and blue whales, despite known hybrids.</title>
        <authorList>
            <person name="Westbury M.V."/>
            <person name="Petersen B."/>
            <person name="Lorenzen E.D."/>
        </authorList>
    </citation>
    <scope>NUCLEOTIDE SEQUENCE [LARGE SCALE GENOMIC DNA]</scope>
    <source>
        <strain evidence="1">FinWhale-01</strain>
    </source>
</reference>
<dbReference type="EMBL" id="SGJD01006916">
    <property type="protein sequence ID" value="KAB0389592.1"/>
    <property type="molecule type" value="Genomic_DNA"/>
</dbReference>
<keyword evidence="2" id="KW-1185">Reference proteome</keyword>
<sequence>MGTVYALVVILMSDQTRVFSTCYHQSLRVWNRDSIIYTQILLYHQGRVTVLVVSRDQLLGAVGSTVKVWIC</sequence>
<gene>
    <name evidence="1" type="ORF">E2I00_011361</name>
</gene>
<dbReference type="SUPFAM" id="SSF50978">
    <property type="entry name" value="WD40 repeat-like"/>
    <property type="match status" value="1"/>
</dbReference>
<accession>A0A643BNP5</accession>
<dbReference type="InterPro" id="IPR015943">
    <property type="entry name" value="WD40/YVTN_repeat-like_dom_sf"/>
</dbReference>
<evidence type="ECO:0000313" key="1">
    <source>
        <dbReference type="EMBL" id="KAB0389592.1"/>
    </source>
</evidence>
<comment type="caution">
    <text evidence="1">The sequence shown here is derived from an EMBL/GenBank/DDBJ whole genome shotgun (WGS) entry which is preliminary data.</text>
</comment>
<organism evidence="1 2">
    <name type="scientific">Balaenoptera physalus</name>
    <name type="common">Fin whale</name>
    <name type="synonym">Balaena physalus</name>
    <dbReference type="NCBI Taxonomy" id="9770"/>
    <lineage>
        <taxon>Eukaryota</taxon>
        <taxon>Metazoa</taxon>
        <taxon>Chordata</taxon>
        <taxon>Craniata</taxon>
        <taxon>Vertebrata</taxon>
        <taxon>Euteleostomi</taxon>
        <taxon>Mammalia</taxon>
        <taxon>Eutheria</taxon>
        <taxon>Laurasiatheria</taxon>
        <taxon>Artiodactyla</taxon>
        <taxon>Whippomorpha</taxon>
        <taxon>Cetacea</taxon>
        <taxon>Mysticeti</taxon>
        <taxon>Balaenopteridae</taxon>
        <taxon>Balaenoptera</taxon>
    </lineage>
</organism>
<protein>
    <submittedName>
        <fullName evidence="1">Uncharacterized protein</fullName>
    </submittedName>
</protein>
<dbReference type="Gene3D" id="2.130.10.10">
    <property type="entry name" value="YVTN repeat-like/Quinoprotein amine dehydrogenase"/>
    <property type="match status" value="1"/>
</dbReference>
<dbReference type="AlphaFoldDB" id="A0A643BNP5"/>
<dbReference type="Proteomes" id="UP000437017">
    <property type="component" value="Unassembled WGS sequence"/>
</dbReference>
<proteinExistence type="predicted"/>
<evidence type="ECO:0000313" key="2">
    <source>
        <dbReference type="Proteomes" id="UP000437017"/>
    </source>
</evidence>
<name>A0A643BNP5_BALPH</name>
<dbReference type="InterPro" id="IPR036322">
    <property type="entry name" value="WD40_repeat_dom_sf"/>
</dbReference>